<reference evidence="1 2" key="1">
    <citation type="submission" date="2020-08" db="EMBL/GenBank/DDBJ databases">
        <title>Plant Genome Project.</title>
        <authorList>
            <person name="Zhang R.-G."/>
        </authorList>
    </citation>
    <scope>NUCLEOTIDE SEQUENCE [LARGE SCALE GENOMIC DNA]</scope>
    <source>
        <tissue evidence="1">Rhizome</tissue>
    </source>
</reference>
<dbReference type="AlphaFoldDB" id="A0A8J5G4K4"/>
<organism evidence="1 2">
    <name type="scientific">Zingiber officinale</name>
    <name type="common">Ginger</name>
    <name type="synonym">Amomum zingiber</name>
    <dbReference type="NCBI Taxonomy" id="94328"/>
    <lineage>
        <taxon>Eukaryota</taxon>
        <taxon>Viridiplantae</taxon>
        <taxon>Streptophyta</taxon>
        <taxon>Embryophyta</taxon>
        <taxon>Tracheophyta</taxon>
        <taxon>Spermatophyta</taxon>
        <taxon>Magnoliopsida</taxon>
        <taxon>Liliopsida</taxon>
        <taxon>Zingiberales</taxon>
        <taxon>Zingiberaceae</taxon>
        <taxon>Zingiber</taxon>
    </lineage>
</organism>
<accession>A0A8J5G4K4</accession>
<evidence type="ECO:0000313" key="2">
    <source>
        <dbReference type="Proteomes" id="UP000734854"/>
    </source>
</evidence>
<gene>
    <name evidence="1" type="ORF">ZIOFF_039320</name>
</gene>
<dbReference type="Proteomes" id="UP000734854">
    <property type="component" value="Unassembled WGS sequence"/>
</dbReference>
<keyword evidence="2" id="KW-1185">Reference proteome</keyword>
<sequence length="90" mass="9811">MRGRERRRKSLGSLSTSIFRFTVEQGEGGGLHGDEGVQAAAATQEEIQIRPKMHTLGESWSMAVRSLTGEVCSQGEEGIKKGRNSLSTFD</sequence>
<comment type="caution">
    <text evidence="1">The sequence shown here is derived from an EMBL/GenBank/DDBJ whole genome shotgun (WGS) entry which is preliminary data.</text>
</comment>
<protein>
    <submittedName>
        <fullName evidence="1">Uncharacterized protein</fullName>
    </submittedName>
</protein>
<proteinExistence type="predicted"/>
<dbReference type="EMBL" id="JACMSC010000011">
    <property type="protein sequence ID" value="KAG6499531.1"/>
    <property type="molecule type" value="Genomic_DNA"/>
</dbReference>
<name>A0A8J5G4K4_ZINOF</name>
<evidence type="ECO:0000313" key="1">
    <source>
        <dbReference type="EMBL" id="KAG6499531.1"/>
    </source>
</evidence>